<dbReference type="GeneID" id="28824649"/>
<sequence>MGWGNRDAGSLWCGRALEDEISAVMIACACISYLMIIKGMMCTGFKRWRHYKADAL</sequence>
<evidence type="ECO:0000313" key="2">
    <source>
        <dbReference type="EMBL" id="KUJ17677.1"/>
    </source>
</evidence>
<reference evidence="2 3" key="1">
    <citation type="submission" date="2015-10" db="EMBL/GenBank/DDBJ databases">
        <title>Full genome of DAOMC 229536 Phialocephala scopiformis, a fungal endophyte of spruce producing the potent anti-insectan compound rugulosin.</title>
        <authorList>
            <consortium name="DOE Joint Genome Institute"/>
            <person name="Walker A.K."/>
            <person name="Frasz S.L."/>
            <person name="Seifert K.A."/>
            <person name="Miller J.D."/>
            <person name="Mondo S.J."/>
            <person name="Labutti K."/>
            <person name="Lipzen A."/>
            <person name="Dockter R."/>
            <person name="Kennedy M."/>
            <person name="Grigoriev I.V."/>
            <person name="Spatafora J.W."/>
        </authorList>
    </citation>
    <scope>NUCLEOTIDE SEQUENCE [LARGE SCALE GENOMIC DNA]</scope>
    <source>
        <strain evidence="2 3">CBS 120377</strain>
    </source>
</reference>
<keyword evidence="1" id="KW-1133">Transmembrane helix</keyword>
<organism evidence="2 3">
    <name type="scientific">Mollisia scopiformis</name>
    <name type="common">Conifer needle endophyte fungus</name>
    <name type="synonym">Phialocephala scopiformis</name>
    <dbReference type="NCBI Taxonomy" id="149040"/>
    <lineage>
        <taxon>Eukaryota</taxon>
        <taxon>Fungi</taxon>
        <taxon>Dikarya</taxon>
        <taxon>Ascomycota</taxon>
        <taxon>Pezizomycotina</taxon>
        <taxon>Leotiomycetes</taxon>
        <taxon>Helotiales</taxon>
        <taxon>Mollisiaceae</taxon>
        <taxon>Mollisia</taxon>
    </lineage>
</organism>
<keyword evidence="1" id="KW-0812">Transmembrane</keyword>
<dbReference type="EMBL" id="KQ947414">
    <property type="protein sequence ID" value="KUJ17677.1"/>
    <property type="molecule type" value="Genomic_DNA"/>
</dbReference>
<feature type="transmembrane region" description="Helical" evidence="1">
    <location>
        <begin position="21"/>
        <end position="41"/>
    </location>
</feature>
<protein>
    <submittedName>
        <fullName evidence="2">Uncharacterized protein</fullName>
    </submittedName>
</protein>
<name>A0A194XD46_MOLSC</name>
<evidence type="ECO:0000313" key="3">
    <source>
        <dbReference type="Proteomes" id="UP000070700"/>
    </source>
</evidence>
<proteinExistence type="predicted"/>
<dbReference type="RefSeq" id="XP_018072032.1">
    <property type="nucleotide sequence ID" value="XM_018214923.1"/>
</dbReference>
<accession>A0A194XD46</accession>
<dbReference type="AlphaFoldDB" id="A0A194XD46"/>
<keyword evidence="3" id="KW-1185">Reference proteome</keyword>
<dbReference type="KEGG" id="psco:LY89DRAFT_684651"/>
<gene>
    <name evidence="2" type="ORF">LY89DRAFT_684651</name>
</gene>
<dbReference type="Proteomes" id="UP000070700">
    <property type="component" value="Unassembled WGS sequence"/>
</dbReference>
<dbReference type="InParanoid" id="A0A194XD46"/>
<evidence type="ECO:0000256" key="1">
    <source>
        <dbReference type="SAM" id="Phobius"/>
    </source>
</evidence>
<feature type="non-terminal residue" evidence="2">
    <location>
        <position position="56"/>
    </location>
</feature>
<keyword evidence="1" id="KW-0472">Membrane</keyword>